<evidence type="ECO:0000313" key="3">
    <source>
        <dbReference type="Proteomes" id="UP000242287"/>
    </source>
</evidence>
<protein>
    <submittedName>
        <fullName evidence="2">Uncharacterized protein</fullName>
    </submittedName>
</protein>
<reference evidence="2 3" key="1">
    <citation type="submission" date="2014-02" db="EMBL/GenBank/DDBJ databases">
        <title>Transposable element dynamics among asymbiotic and ectomycorrhizal Amanita fungi.</title>
        <authorList>
            <consortium name="DOE Joint Genome Institute"/>
            <person name="Hess J."/>
            <person name="Skrede I."/>
            <person name="Wolfe B."/>
            <person name="LaButti K."/>
            <person name="Ohm R.A."/>
            <person name="Grigoriev I.V."/>
            <person name="Pringle A."/>
        </authorList>
    </citation>
    <scope>NUCLEOTIDE SEQUENCE [LARGE SCALE GENOMIC DNA]</scope>
    <source>
        <strain evidence="2 3">SKay4041</strain>
    </source>
</reference>
<proteinExistence type="predicted"/>
<sequence length="452" mass="53011">MRSTIINAADKLGKQEHFIKRIRALARSKDQKALAEFEDERLRHLLHEVKEIFSTDKQITDSDMEDISHKLSKIDIIRKMTAVWKETAKTMWNENILTCNQATLDQATRLLLLEDTNHKYSHMTQEQLYDTEIDRRDQIIAHITALNESASKVISDIKRKSIPTKDKEKIELITRQGWETAKHAILQNPTKFFLSEIPPSQRTQSLDKIISSLKNNDDHEWAFKVMQDIKNKGLQAKATEHRITAIIHKLQHQYPSPPMTPSPVVDNQKDQDMIQEDPIPWMETEDYKQNRKLWMDTASEIFEKLSPYFPNEDRKMKEELYCEAADICAAQDKDLLQLQLISSLTDSNKKRELEEMWKFTIDKEFQSLLQAEIRRQSNQRKHNFEDYLATKDFEYYVQHTRDQITNPAIPTKKKETLKHLIKQAEQTKWSPKHLVDEDGSILPDSPPPFPTP</sequence>
<evidence type="ECO:0000256" key="1">
    <source>
        <dbReference type="SAM" id="MobiDB-lite"/>
    </source>
</evidence>
<gene>
    <name evidence="2" type="ORF">AMATHDRAFT_9935</name>
</gene>
<keyword evidence="3" id="KW-1185">Reference proteome</keyword>
<dbReference type="Proteomes" id="UP000242287">
    <property type="component" value="Unassembled WGS sequence"/>
</dbReference>
<name>A0A2A9N730_9AGAR</name>
<dbReference type="EMBL" id="KZ302540">
    <property type="protein sequence ID" value="PFH45138.1"/>
    <property type="molecule type" value="Genomic_DNA"/>
</dbReference>
<organism evidence="2 3">
    <name type="scientific">Amanita thiersii Skay4041</name>
    <dbReference type="NCBI Taxonomy" id="703135"/>
    <lineage>
        <taxon>Eukaryota</taxon>
        <taxon>Fungi</taxon>
        <taxon>Dikarya</taxon>
        <taxon>Basidiomycota</taxon>
        <taxon>Agaricomycotina</taxon>
        <taxon>Agaricomycetes</taxon>
        <taxon>Agaricomycetidae</taxon>
        <taxon>Agaricales</taxon>
        <taxon>Pluteineae</taxon>
        <taxon>Amanitaceae</taxon>
        <taxon>Amanita</taxon>
    </lineage>
</organism>
<dbReference type="AlphaFoldDB" id="A0A2A9N730"/>
<accession>A0A2A9N730</accession>
<feature type="region of interest" description="Disordered" evidence="1">
    <location>
        <begin position="427"/>
        <end position="452"/>
    </location>
</feature>
<evidence type="ECO:0000313" key="2">
    <source>
        <dbReference type="EMBL" id="PFH45138.1"/>
    </source>
</evidence>